<dbReference type="GO" id="GO:0006631">
    <property type="term" value="P:fatty acid metabolic process"/>
    <property type="evidence" value="ECO:0007669"/>
    <property type="project" value="TreeGrafter"/>
</dbReference>
<dbReference type="GO" id="GO:0016287">
    <property type="term" value="F:glycerone-phosphate O-acyltransferase activity"/>
    <property type="evidence" value="ECO:0007669"/>
    <property type="project" value="TreeGrafter"/>
</dbReference>
<evidence type="ECO:0000259" key="1">
    <source>
        <dbReference type="Pfam" id="PF19277"/>
    </source>
</evidence>
<dbReference type="Pfam" id="PF19277">
    <property type="entry name" value="GPAT_C"/>
    <property type="match status" value="1"/>
</dbReference>
<evidence type="ECO:0000313" key="3">
    <source>
        <dbReference type="Proteomes" id="UP001186944"/>
    </source>
</evidence>
<protein>
    <recommendedName>
        <fullName evidence="1">GPAT/DHAPAT C-terminal domain-containing protein</fullName>
    </recommendedName>
</protein>
<dbReference type="EMBL" id="VSWD01000009">
    <property type="protein sequence ID" value="KAK3093246.1"/>
    <property type="molecule type" value="Genomic_DNA"/>
</dbReference>
<proteinExistence type="predicted"/>
<dbReference type="PANTHER" id="PTHR12563">
    <property type="entry name" value="GLYCEROL-3-PHOSPHATE ACYLTRANSFERASE"/>
    <property type="match status" value="1"/>
</dbReference>
<reference evidence="2" key="1">
    <citation type="submission" date="2019-08" db="EMBL/GenBank/DDBJ databases">
        <title>The improved chromosome-level genome for the pearl oyster Pinctada fucata martensii using PacBio sequencing and Hi-C.</title>
        <authorList>
            <person name="Zheng Z."/>
        </authorList>
    </citation>
    <scope>NUCLEOTIDE SEQUENCE</scope>
    <source>
        <strain evidence="2">ZZ-2019</strain>
        <tissue evidence="2">Adductor muscle</tissue>
    </source>
</reference>
<gene>
    <name evidence="2" type="ORF">FSP39_013175</name>
</gene>
<dbReference type="GO" id="GO:0008654">
    <property type="term" value="P:phospholipid biosynthetic process"/>
    <property type="evidence" value="ECO:0007669"/>
    <property type="project" value="TreeGrafter"/>
</dbReference>
<sequence>MVVSPWSLIAAILIQNKEGITVQQLVKEVEWMKRQASNLGAYIDWPGNESADAIIRSTLSLHKNIVHVNEDEVVELLDMEAPHQSTTDQLMQSAAQHLILTLYRTRYFMYELYRKYTFLEKILSRDFIFEPDHTKQDFQNSLLTLTHNCGVVVDNNEVLIKKSQNKYTTFFSQMFEPFLLGYWIMCRTLLTLHTDANNKPVAKPPKTIAKDAQMLAARLLRDGHIRNLEVLSLDILNNGLHALYHMGAARKEKRDNQPYMYPNTIVLTNVCSELETFIEVPQVPTTSILVESKTVVINAKL</sequence>
<dbReference type="PANTHER" id="PTHR12563:SF17">
    <property type="entry name" value="DIHYDROXYACETONE PHOSPHATE ACYLTRANSFERASE"/>
    <property type="match status" value="1"/>
</dbReference>
<keyword evidence="3" id="KW-1185">Reference proteome</keyword>
<feature type="domain" description="GPAT/DHAPAT C-terminal" evidence="1">
    <location>
        <begin position="1"/>
        <end position="251"/>
    </location>
</feature>
<dbReference type="GO" id="GO:0004366">
    <property type="term" value="F:glycerol-3-phosphate O-acyltransferase activity"/>
    <property type="evidence" value="ECO:0007669"/>
    <property type="project" value="TreeGrafter"/>
</dbReference>
<accession>A0AA88XZZ6</accession>
<comment type="caution">
    <text evidence="2">The sequence shown here is derived from an EMBL/GenBank/DDBJ whole genome shotgun (WGS) entry which is preliminary data.</text>
</comment>
<dbReference type="GO" id="GO:0019432">
    <property type="term" value="P:triglyceride biosynthetic process"/>
    <property type="evidence" value="ECO:0007669"/>
    <property type="project" value="TreeGrafter"/>
</dbReference>
<dbReference type="GO" id="GO:0008611">
    <property type="term" value="P:ether lipid biosynthetic process"/>
    <property type="evidence" value="ECO:0007669"/>
    <property type="project" value="TreeGrafter"/>
</dbReference>
<evidence type="ECO:0000313" key="2">
    <source>
        <dbReference type="EMBL" id="KAK3093246.1"/>
    </source>
</evidence>
<dbReference type="InterPro" id="IPR022284">
    <property type="entry name" value="GPAT/DHAPAT"/>
</dbReference>
<dbReference type="GO" id="GO:0031966">
    <property type="term" value="C:mitochondrial membrane"/>
    <property type="evidence" value="ECO:0007669"/>
    <property type="project" value="TreeGrafter"/>
</dbReference>
<dbReference type="GO" id="GO:0005778">
    <property type="term" value="C:peroxisomal membrane"/>
    <property type="evidence" value="ECO:0007669"/>
    <property type="project" value="TreeGrafter"/>
</dbReference>
<dbReference type="AlphaFoldDB" id="A0AA88XZZ6"/>
<dbReference type="InterPro" id="IPR045520">
    <property type="entry name" value="GPAT/DHAPAT_C"/>
</dbReference>
<organism evidence="2 3">
    <name type="scientific">Pinctada imbricata</name>
    <name type="common">Atlantic pearl-oyster</name>
    <name type="synonym">Pinctada martensii</name>
    <dbReference type="NCBI Taxonomy" id="66713"/>
    <lineage>
        <taxon>Eukaryota</taxon>
        <taxon>Metazoa</taxon>
        <taxon>Spiralia</taxon>
        <taxon>Lophotrochozoa</taxon>
        <taxon>Mollusca</taxon>
        <taxon>Bivalvia</taxon>
        <taxon>Autobranchia</taxon>
        <taxon>Pteriomorphia</taxon>
        <taxon>Pterioida</taxon>
        <taxon>Pterioidea</taxon>
        <taxon>Pteriidae</taxon>
        <taxon>Pinctada</taxon>
    </lineage>
</organism>
<dbReference type="Proteomes" id="UP001186944">
    <property type="component" value="Unassembled WGS sequence"/>
</dbReference>
<name>A0AA88XZZ6_PINIB</name>